<reference evidence="2 3" key="1">
    <citation type="journal article" date="2016" name="Appl. Microbiol. Biotechnol.">
        <title>Characterization of T-DNA insertion mutants with decreased virulence in the entomopathogenic fungus Beauveria bassiana JEF-007.</title>
        <authorList>
            <person name="Kim S."/>
            <person name="Lee S.J."/>
            <person name="Nai Y.S."/>
            <person name="Yu J.S."/>
            <person name="Lee M.R."/>
            <person name="Yang Y.T."/>
            <person name="Kim J.S."/>
        </authorList>
    </citation>
    <scope>NUCLEOTIDE SEQUENCE [LARGE SCALE GENOMIC DNA]</scope>
    <source>
        <strain evidence="2 3">JEF-007</strain>
    </source>
</reference>
<evidence type="ECO:0000313" key="3">
    <source>
        <dbReference type="Proteomes" id="UP000235728"/>
    </source>
</evidence>
<gene>
    <name evidence="2" type="ORF">BM221_008405</name>
</gene>
<dbReference type="Proteomes" id="UP000235728">
    <property type="component" value="Unassembled WGS sequence"/>
</dbReference>
<proteinExistence type="predicted"/>
<accession>A0A2N6NFY9</accession>
<organism evidence="2 3">
    <name type="scientific">Beauveria bassiana</name>
    <name type="common">White muscardine disease fungus</name>
    <name type="synonym">Tritirachium shiotae</name>
    <dbReference type="NCBI Taxonomy" id="176275"/>
    <lineage>
        <taxon>Eukaryota</taxon>
        <taxon>Fungi</taxon>
        <taxon>Dikarya</taxon>
        <taxon>Ascomycota</taxon>
        <taxon>Pezizomycotina</taxon>
        <taxon>Sordariomycetes</taxon>
        <taxon>Hypocreomycetidae</taxon>
        <taxon>Hypocreales</taxon>
        <taxon>Cordycipitaceae</taxon>
        <taxon>Beauveria</taxon>
    </lineage>
</organism>
<evidence type="ECO:0000256" key="1">
    <source>
        <dbReference type="SAM" id="MobiDB-lite"/>
    </source>
</evidence>
<comment type="caution">
    <text evidence="2">The sequence shown here is derived from an EMBL/GenBank/DDBJ whole genome shotgun (WGS) entry which is preliminary data.</text>
</comment>
<feature type="region of interest" description="Disordered" evidence="1">
    <location>
        <begin position="31"/>
        <end position="57"/>
    </location>
</feature>
<evidence type="ECO:0000313" key="2">
    <source>
        <dbReference type="EMBL" id="PMB66203.1"/>
    </source>
</evidence>
<name>A0A2N6NFY9_BEABA</name>
<sequence>MNELVDLQKEVSALVGILSFITRRAADLCQSDEEEEERTAESPSSTQEHGCELEEADESVEETEFEAFIPSGDQEDVESIKHSALDRIAEVLARFKTAQGRVAAVEQRNQDAKHVTSVMMVEDASAATFFCAKNEGLDEDDVEFLRKLEQVYQRIAASGKRIPFLLSLSTASYMMATSRLTSRRRVWSIRECRANA</sequence>
<dbReference type="EMBL" id="MRVG01000009">
    <property type="protein sequence ID" value="PMB66203.1"/>
    <property type="molecule type" value="Genomic_DNA"/>
</dbReference>
<dbReference type="AlphaFoldDB" id="A0A2N6NFY9"/>
<protein>
    <submittedName>
        <fullName evidence="2">Uncharacterized protein</fullName>
    </submittedName>
</protein>